<dbReference type="InterPro" id="IPR004450">
    <property type="entry name" value="Thr_synthase-like"/>
</dbReference>
<dbReference type="Pfam" id="PF00291">
    <property type="entry name" value="PALP"/>
    <property type="match status" value="1"/>
</dbReference>
<dbReference type="Gene3D" id="3.40.50.1100">
    <property type="match status" value="2"/>
</dbReference>
<dbReference type="GO" id="GO:0004795">
    <property type="term" value="F:threonine synthase activity"/>
    <property type="evidence" value="ECO:0007669"/>
    <property type="project" value="UniProtKB-UniRule"/>
</dbReference>
<dbReference type="NCBIfam" id="TIGR00260">
    <property type="entry name" value="thrC"/>
    <property type="match status" value="1"/>
</dbReference>
<dbReference type="GO" id="GO:0004794">
    <property type="term" value="F:threonine deaminase activity"/>
    <property type="evidence" value="ECO:0007669"/>
    <property type="project" value="TreeGrafter"/>
</dbReference>
<evidence type="ECO:0000313" key="12">
    <source>
        <dbReference type="EMBL" id="HEU97937.1"/>
    </source>
</evidence>
<comment type="cofactor">
    <cofactor evidence="1 10">
        <name>pyridoxal 5'-phosphate</name>
        <dbReference type="ChEBI" id="CHEBI:597326"/>
    </cofactor>
</comment>
<organism evidence="12">
    <name type="scientific">Fervidicoccus fontis</name>
    <dbReference type="NCBI Taxonomy" id="683846"/>
    <lineage>
        <taxon>Archaea</taxon>
        <taxon>Thermoproteota</taxon>
        <taxon>Thermoprotei</taxon>
        <taxon>Fervidicoccales</taxon>
        <taxon>Fervidicoccaceae</taxon>
        <taxon>Fervidicoccus</taxon>
    </lineage>
</organism>
<dbReference type="UniPathway" id="UPA00050">
    <property type="reaction ID" value="UER00065"/>
</dbReference>
<name>A0A7C2YHS3_9CREN</name>
<comment type="similarity">
    <text evidence="3">Belongs to the threonine synthase family.</text>
</comment>
<dbReference type="EMBL" id="DSFE01000081">
    <property type="protein sequence ID" value="HEU97937.1"/>
    <property type="molecule type" value="Genomic_DNA"/>
</dbReference>
<keyword evidence="7 10" id="KW-0663">Pyridoxal phosphate</keyword>
<dbReference type="AlphaFoldDB" id="A0A7C2YHS3"/>
<protein>
    <recommendedName>
        <fullName evidence="4 9">Threonine synthase</fullName>
        <ecNumber evidence="4 9">4.2.3.1</ecNumber>
    </recommendedName>
</protein>
<keyword evidence="5" id="KW-0028">Amino-acid biosynthesis</keyword>
<evidence type="ECO:0000256" key="9">
    <source>
        <dbReference type="NCBIfam" id="TIGR00260"/>
    </source>
</evidence>
<evidence type="ECO:0000259" key="11">
    <source>
        <dbReference type="Pfam" id="PF00291"/>
    </source>
</evidence>
<evidence type="ECO:0000256" key="1">
    <source>
        <dbReference type="ARBA" id="ARBA00001933"/>
    </source>
</evidence>
<sequence>MGKKAESFKRAFSIEIITISVRRCEPNALVCDKCGKRYSIFDRRLKCECGGLLHFEIGLKDIKPINLFSKNRGVWKYRSLIPLPDNASLVTMGEGSTPLVKLNRLKEELKTGDLYLKLEGSNPTGSFKDRGMTVAISAAKLMGAKRVVSASTGNTAASMCAYARRGGMEPVVLIPKGKVAGGKISQLSLYNAKVFEVPGNFDLAMNKALDLMREDPNIYLMNSVNPWRIEGQKTVAFEIVEEFGSPDWIVVPVGNGGNIYSIWKGLNELKILGFLRKMPRLLAVQASGASPIVKSLWQGNFVEVESPSTVATAISIGKPVHWERALKAIKESNGAAVAVEDDEILSSQSQLARFEGVGVESASAATLAGLKKALLEGIVDRRESAVLIGTGNALKESDVLPLRFPLERIQLEKTIEIFRG</sequence>
<dbReference type="PROSITE" id="PS00165">
    <property type="entry name" value="DEHYDRATASE_SER_THR"/>
    <property type="match status" value="1"/>
</dbReference>
<evidence type="ECO:0000256" key="2">
    <source>
        <dbReference type="ARBA" id="ARBA00004979"/>
    </source>
</evidence>
<dbReference type="InterPro" id="IPR036052">
    <property type="entry name" value="TrpB-like_PALP_sf"/>
</dbReference>
<dbReference type="GO" id="GO:0006565">
    <property type="term" value="P:L-serine catabolic process"/>
    <property type="evidence" value="ECO:0007669"/>
    <property type="project" value="TreeGrafter"/>
</dbReference>
<dbReference type="GO" id="GO:0003941">
    <property type="term" value="F:L-serine ammonia-lyase activity"/>
    <property type="evidence" value="ECO:0007669"/>
    <property type="project" value="TreeGrafter"/>
</dbReference>
<evidence type="ECO:0000256" key="3">
    <source>
        <dbReference type="ARBA" id="ARBA00005517"/>
    </source>
</evidence>
<keyword evidence="8 12" id="KW-0456">Lyase</keyword>
<gene>
    <name evidence="12" type="ORF">ENO36_03680</name>
</gene>
<dbReference type="GO" id="GO:0006567">
    <property type="term" value="P:L-threonine catabolic process"/>
    <property type="evidence" value="ECO:0007669"/>
    <property type="project" value="TreeGrafter"/>
</dbReference>
<feature type="domain" description="Tryptophan synthase beta chain-like PALP" evidence="11">
    <location>
        <begin position="90"/>
        <end position="391"/>
    </location>
</feature>
<evidence type="ECO:0000256" key="4">
    <source>
        <dbReference type="ARBA" id="ARBA00013028"/>
    </source>
</evidence>
<reference evidence="12" key="1">
    <citation type="journal article" date="2020" name="mSystems">
        <title>Genome- and Community-Level Interaction Insights into Carbon Utilization and Element Cycling Functions of Hydrothermarchaeota in Hydrothermal Sediment.</title>
        <authorList>
            <person name="Zhou Z."/>
            <person name="Liu Y."/>
            <person name="Xu W."/>
            <person name="Pan J."/>
            <person name="Luo Z.H."/>
            <person name="Li M."/>
        </authorList>
    </citation>
    <scope>NUCLEOTIDE SEQUENCE [LARGE SCALE GENOMIC DNA]</scope>
    <source>
        <strain evidence="12">SpSt-1259</strain>
    </source>
</reference>
<dbReference type="InterPro" id="IPR001926">
    <property type="entry name" value="TrpB-like_PALP"/>
</dbReference>
<comment type="caution">
    <text evidence="12">The sequence shown here is derived from an EMBL/GenBank/DDBJ whole genome shotgun (WGS) entry which is preliminary data.</text>
</comment>
<proteinExistence type="inferred from homology"/>
<keyword evidence="6" id="KW-0791">Threonine biosynthesis</keyword>
<dbReference type="GO" id="GO:0009088">
    <property type="term" value="P:threonine biosynthetic process"/>
    <property type="evidence" value="ECO:0007669"/>
    <property type="project" value="UniProtKB-UniRule"/>
</dbReference>
<dbReference type="PANTHER" id="PTHR48078:SF6">
    <property type="entry name" value="L-THREONINE DEHYDRATASE CATABOLIC TDCB"/>
    <property type="match status" value="1"/>
</dbReference>
<evidence type="ECO:0000256" key="8">
    <source>
        <dbReference type="ARBA" id="ARBA00023239"/>
    </source>
</evidence>
<evidence type="ECO:0000256" key="5">
    <source>
        <dbReference type="ARBA" id="ARBA00022605"/>
    </source>
</evidence>
<dbReference type="GO" id="GO:0009097">
    <property type="term" value="P:isoleucine biosynthetic process"/>
    <property type="evidence" value="ECO:0007669"/>
    <property type="project" value="TreeGrafter"/>
</dbReference>
<dbReference type="PANTHER" id="PTHR48078">
    <property type="entry name" value="THREONINE DEHYDRATASE, MITOCHONDRIAL-RELATED"/>
    <property type="match status" value="1"/>
</dbReference>
<dbReference type="GO" id="GO:0030170">
    <property type="term" value="F:pyridoxal phosphate binding"/>
    <property type="evidence" value="ECO:0007669"/>
    <property type="project" value="InterPro"/>
</dbReference>
<comment type="pathway">
    <text evidence="2">Amino-acid biosynthesis; L-threonine biosynthesis; L-threonine from L-aspartate: step 5/5.</text>
</comment>
<dbReference type="InterPro" id="IPR050147">
    <property type="entry name" value="Ser/Thr_Dehydratase"/>
</dbReference>
<dbReference type="Proteomes" id="UP000885664">
    <property type="component" value="Unassembled WGS sequence"/>
</dbReference>
<dbReference type="InterPro" id="IPR000634">
    <property type="entry name" value="Ser/Thr_deHydtase_PyrdxlP-BS"/>
</dbReference>
<accession>A0A7C2YHS3</accession>
<evidence type="ECO:0000256" key="7">
    <source>
        <dbReference type="ARBA" id="ARBA00022898"/>
    </source>
</evidence>
<evidence type="ECO:0000256" key="10">
    <source>
        <dbReference type="PIRSR" id="PIRSR604450-51"/>
    </source>
</evidence>
<dbReference type="EC" id="4.2.3.1" evidence="4 9"/>
<feature type="modified residue" description="N6-(pyridoxal phosphate)lysine" evidence="10">
    <location>
        <position position="128"/>
    </location>
</feature>
<evidence type="ECO:0000256" key="6">
    <source>
        <dbReference type="ARBA" id="ARBA00022697"/>
    </source>
</evidence>
<dbReference type="CDD" id="cd01563">
    <property type="entry name" value="Thr-synth_1"/>
    <property type="match status" value="1"/>
</dbReference>
<dbReference type="SUPFAM" id="SSF53686">
    <property type="entry name" value="Tryptophan synthase beta subunit-like PLP-dependent enzymes"/>
    <property type="match status" value="1"/>
</dbReference>